<organism evidence="1 2">
    <name type="scientific">Monodon monoceros</name>
    <name type="common">Narwhal</name>
    <name type="synonym">Ceratodon monodon</name>
    <dbReference type="NCBI Taxonomy" id="40151"/>
    <lineage>
        <taxon>Eukaryota</taxon>
        <taxon>Metazoa</taxon>
        <taxon>Chordata</taxon>
        <taxon>Craniata</taxon>
        <taxon>Vertebrata</taxon>
        <taxon>Euteleostomi</taxon>
        <taxon>Mammalia</taxon>
        <taxon>Eutheria</taxon>
        <taxon>Laurasiatheria</taxon>
        <taxon>Artiodactyla</taxon>
        <taxon>Whippomorpha</taxon>
        <taxon>Cetacea</taxon>
        <taxon>Odontoceti</taxon>
        <taxon>Monodontidae</taxon>
        <taxon>Monodon</taxon>
    </lineage>
</organism>
<comment type="caution">
    <text evidence="1">The sequence shown here is derived from an EMBL/GenBank/DDBJ whole genome shotgun (WGS) entry which is preliminary data.</text>
</comment>
<dbReference type="InterPro" id="IPR002056">
    <property type="entry name" value="MAS20"/>
</dbReference>
<gene>
    <name evidence="1" type="ORF">EI555_015174</name>
</gene>
<protein>
    <submittedName>
        <fullName evidence="1">Uncharacterized protein</fullName>
    </submittedName>
</protein>
<dbReference type="GO" id="GO:0006605">
    <property type="term" value="P:protein targeting"/>
    <property type="evidence" value="ECO:0007669"/>
    <property type="project" value="InterPro"/>
</dbReference>
<name>A0A4U1FP36_MONMO</name>
<dbReference type="GO" id="GO:0006886">
    <property type="term" value="P:intracellular protein transport"/>
    <property type="evidence" value="ECO:0007669"/>
    <property type="project" value="InterPro"/>
</dbReference>
<evidence type="ECO:0000313" key="2">
    <source>
        <dbReference type="Proteomes" id="UP000308365"/>
    </source>
</evidence>
<dbReference type="Proteomes" id="UP000308365">
    <property type="component" value="Unassembled WGS sequence"/>
</dbReference>
<sequence length="96" mass="10860">MVGQNSAIAVSIGYCIYFDRKRRSDPNFKNRANGIQRTSENFFIKVFITADRQSHYQAAPTLKQVCQDLELSKGEAVPDFLDLDAQRTNPFQASSL</sequence>
<dbReference type="Pfam" id="PF02064">
    <property type="entry name" value="MAS20"/>
    <property type="match status" value="1"/>
</dbReference>
<dbReference type="EMBL" id="RWIC01000042">
    <property type="protein sequence ID" value="TKC51959.1"/>
    <property type="molecule type" value="Genomic_DNA"/>
</dbReference>
<evidence type="ECO:0000313" key="1">
    <source>
        <dbReference type="EMBL" id="TKC51959.1"/>
    </source>
</evidence>
<dbReference type="GO" id="GO:0005742">
    <property type="term" value="C:mitochondrial outer membrane translocase complex"/>
    <property type="evidence" value="ECO:0007669"/>
    <property type="project" value="InterPro"/>
</dbReference>
<dbReference type="AlphaFoldDB" id="A0A4U1FP36"/>
<accession>A0A4U1FP36</accession>
<reference evidence="2" key="1">
    <citation type="journal article" date="2019" name="IScience">
        <title>Narwhal Genome Reveals Long-Term Low Genetic Diversity despite Current Large Abundance Size.</title>
        <authorList>
            <person name="Westbury M.V."/>
            <person name="Petersen B."/>
            <person name="Garde E."/>
            <person name="Heide-Jorgensen M.P."/>
            <person name="Lorenzen E.D."/>
        </authorList>
    </citation>
    <scope>NUCLEOTIDE SEQUENCE [LARGE SCALE GENOMIC DNA]</scope>
</reference>
<proteinExistence type="predicted"/>